<dbReference type="Gene3D" id="3.40.50.2300">
    <property type="match status" value="1"/>
</dbReference>
<sequence>MKGKVLVVDDERDIQDVLAFVLEDAGYETRTTGRGDEALVLAQEWLPDIVILDIGLPGLNGLEVCPRLVAMDIPVIVLSSHDRDDQIVEGLEVGAEDYVSKPFNLKELLLRVEKILRRTRPAEAAAALLAIGSLTIDMRKSAVSIEGELINLTPTEYKIVEFLAKHAHTPVSSEMLLQQVWNAEEWIQGPEMVKVNISRLRKKLEKDPSNPRYLLNRWGYGYLLTDTSLIGK</sequence>
<dbReference type="Gene3D" id="1.10.10.10">
    <property type="entry name" value="Winged helix-like DNA-binding domain superfamily/Winged helix DNA-binding domain"/>
    <property type="match status" value="1"/>
</dbReference>
<dbReference type="GO" id="GO:0000976">
    <property type="term" value="F:transcription cis-regulatory region binding"/>
    <property type="evidence" value="ECO:0007669"/>
    <property type="project" value="TreeGrafter"/>
</dbReference>
<evidence type="ECO:0000259" key="9">
    <source>
        <dbReference type="PROSITE" id="PS51755"/>
    </source>
</evidence>
<dbReference type="STRING" id="158189.SpiBuddy_0201"/>
<dbReference type="PROSITE" id="PS51755">
    <property type="entry name" value="OMPR_PHOB"/>
    <property type="match status" value="1"/>
</dbReference>
<dbReference type="GO" id="GO:0006355">
    <property type="term" value="P:regulation of DNA-templated transcription"/>
    <property type="evidence" value="ECO:0007669"/>
    <property type="project" value="InterPro"/>
</dbReference>
<dbReference type="eggNOG" id="COG0745">
    <property type="taxonomic scope" value="Bacteria"/>
</dbReference>
<evidence type="ECO:0000256" key="4">
    <source>
        <dbReference type="ARBA" id="ARBA00023125"/>
    </source>
</evidence>
<evidence type="ECO:0000259" key="8">
    <source>
        <dbReference type="PROSITE" id="PS50110"/>
    </source>
</evidence>
<dbReference type="CDD" id="cd17574">
    <property type="entry name" value="REC_OmpR"/>
    <property type="match status" value="1"/>
</dbReference>
<keyword evidence="1 6" id="KW-0597">Phosphoprotein</keyword>
<dbReference type="PANTHER" id="PTHR48111:SF1">
    <property type="entry name" value="TWO-COMPONENT RESPONSE REGULATOR ORR33"/>
    <property type="match status" value="1"/>
</dbReference>
<feature type="DNA-binding region" description="OmpR/PhoB-type" evidence="7">
    <location>
        <begin position="126"/>
        <end position="226"/>
    </location>
</feature>
<dbReference type="KEGG" id="sbu:SpiBuddy_0201"/>
<evidence type="ECO:0000256" key="1">
    <source>
        <dbReference type="ARBA" id="ARBA00022553"/>
    </source>
</evidence>
<dbReference type="GO" id="GO:0000156">
    <property type="term" value="F:phosphorelay response regulator activity"/>
    <property type="evidence" value="ECO:0007669"/>
    <property type="project" value="TreeGrafter"/>
</dbReference>
<dbReference type="HOGENOM" id="CLU_000445_30_4_12"/>
<evidence type="ECO:0000256" key="3">
    <source>
        <dbReference type="ARBA" id="ARBA00023015"/>
    </source>
</evidence>
<feature type="domain" description="OmpR/PhoB-type" evidence="9">
    <location>
        <begin position="126"/>
        <end position="226"/>
    </location>
</feature>
<dbReference type="InterPro" id="IPR039420">
    <property type="entry name" value="WalR-like"/>
</dbReference>
<feature type="modified residue" description="4-aspartylphosphate" evidence="6">
    <location>
        <position position="53"/>
    </location>
</feature>
<dbReference type="Pfam" id="PF00486">
    <property type="entry name" value="Trans_reg_C"/>
    <property type="match status" value="1"/>
</dbReference>
<accession>F0RXJ2</accession>
<protein>
    <submittedName>
        <fullName evidence="10">Two component transcriptional regulator, winged helix family</fullName>
    </submittedName>
</protein>
<keyword evidence="4 7" id="KW-0238">DNA-binding</keyword>
<dbReference type="RefSeq" id="WP_013605895.1">
    <property type="nucleotide sequence ID" value="NC_015152.1"/>
</dbReference>
<dbReference type="SMART" id="SM00862">
    <property type="entry name" value="Trans_reg_C"/>
    <property type="match status" value="1"/>
</dbReference>
<dbReference type="GO" id="GO:0005829">
    <property type="term" value="C:cytosol"/>
    <property type="evidence" value="ECO:0007669"/>
    <property type="project" value="TreeGrafter"/>
</dbReference>
<dbReference type="CDD" id="cd00383">
    <property type="entry name" value="trans_reg_C"/>
    <property type="match status" value="1"/>
</dbReference>
<keyword evidence="2" id="KW-0902">Two-component regulatory system</keyword>
<dbReference type="SUPFAM" id="SSF52172">
    <property type="entry name" value="CheY-like"/>
    <property type="match status" value="1"/>
</dbReference>
<evidence type="ECO:0000256" key="7">
    <source>
        <dbReference type="PROSITE-ProRule" id="PRU01091"/>
    </source>
</evidence>
<keyword evidence="3" id="KW-0805">Transcription regulation</keyword>
<keyword evidence="5" id="KW-0804">Transcription</keyword>
<evidence type="ECO:0000313" key="11">
    <source>
        <dbReference type="Proteomes" id="UP000008466"/>
    </source>
</evidence>
<keyword evidence="11" id="KW-1185">Reference proteome</keyword>
<dbReference type="Pfam" id="PF00072">
    <property type="entry name" value="Response_reg"/>
    <property type="match status" value="1"/>
</dbReference>
<evidence type="ECO:0000256" key="6">
    <source>
        <dbReference type="PROSITE-ProRule" id="PRU00169"/>
    </source>
</evidence>
<dbReference type="SMART" id="SM00448">
    <property type="entry name" value="REC"/>
    <property type="match status" value="1"/>
</dbReference>
<evidence type="ECO:0000256" key="5">
    <source>
        <dbReference type="ARBA" id="ARBA00023163"/>
    </source>
</evidence>
<name>F0RXJ2_SPHGB</name>
<reference evidence="11" key="1">
    <citation type="submission" date="2011-02" db="EMBL/GenBank/DDBJ databases">
        <title>Complete sequence of Spirochaeta sp. Buddy.</title>
        <authorList>
            <person name="Lucas S."/>
            <person name="Copeland A."/>
            <person name="Lapidus A."/>
            <person name="Cheng J.-F."/>
            <person name="Goodwin L."/>
            <person name="Pitluck S."/>
            <person name="Zeytun A."/>
            <person name="Detter J.C."/>
            <person name="Han C."/>
            <person name="Tapia R."/>
            <person name="Land M."/>
            <person name="Hauser L."/>
            <person name="Kyrpides N."/>
            <person name="Ivanova N."/>
            <person name="Mikhailova N."/>
            <person name="Pagani I."/>
            <person name="Ritalahti K.M."/>
            <person name="Loeffler F.E."/>
            <person name="Woyke T."/>
        </authorList>
    </citation>
    <scope>NUCLEOTIDE SEQUENCE [LARGE SCALE GENOMIC DNA]</scope>
    <source>
        <strain evidence="11">ATCC BAA-1886 / DSM 22777 / Buddy</strain>
    </source>
</reference>
<evidence type="ECO:0000256" key="2">
    <source>
        <dbReference type="ARBA" id="ARBA00023012"/>
    </source>
</evidence>
<evidence type="ECO:0000313" key="10">
    <source>
        <dbReference type="EMBL" id="ADY12042.1"/>
    </source>
</evidence>
<feature type="domain" description="Response regulatory" evidence="8">
    <location>
        <begin position="4"/>
        <end position="116"/>
    </location>
</feature>
<dbReference type="Proteomes" id="UP000008466">
    <property type="component" value="Chromosome"/>
</dbReference>
<dbReference type="InterPro" id="IPR036388">
    <property type="entry name" value="WH-like_DNA-bd_sf"/>
</dbReference>
<proteinExistence type="predicted"/>
<dbReference type="OrthoDB" id="341603at2"/>
<dbReference type="InterPro" id="IPR001867">
    <property type="entry name" value="OmpR/PhoB-type_DNA-bd"/>
</dbReference>
<dbReference type="PANTHER" id="PTHR48111">
    <property type="entry name" value="REGULATOR OF RPOS"/>
    <property type="match status" value="1"/>
</dbReference>
<dbReference type="PROSITE" id="PS50110">
    <property type="entry name" value="RESPONSE_REGULATORY"/>
    <property type="match status" value="1"/>
</dbReference>
<dbReference type="InterPro" id="IPR001789">
    <property type="entry name" value="Sig_transdc_resp-reg_receiver"/>
</dbReference>
<organism evidence="10 11">
    <name type="scientific">Sphaerochaeta globosa (strain ATCC BAA-1886 / DSM 22777 / Buddy)</name>
    <name type="common">Spirochaeta sp. (strain Buddy)</name>
    <dbReference type="NCBI Taxonomy" id="158189"/>
    <lineage>
        <taxon>Bacteria</taxon>
        <taxon>Pseudomonadati</taxon>
        <taxon>Spirochaetota</taxon>
        <taxon>Spirochaetia</taxon>
        <taxon>Spirochaetales</taxon>
        <taxon>Sphaerochaetaceae</taxon>
        <taxon>Sphaerochaeta</taxon>
    </lineage>
</organism>
<gene>
    <name evidence="10" type="ordered locus">SpiBuddy_0201</name>
</gene>
<dbReference type="EMBL" id="CP002541">
    <property type="protein sequence ID" value="ADY12042.1"/>
    <property type="molecule type" value="Genomic_DNA"/>
</dbReference>
<dbReference type="GO" id="GO:0032993">
    <property type="term" value="C:protein-DNA complex"/>
    <property type="evidence" value="ECO:0007669"/>
    <property type="project" value="TreeGrafter"/>
</dbReference>
<dbReference type="InterPro" id="IPR011006">
    <property type="entry name" value="CheY-like_superfamily"/>
</dbReference>
<dbReference type="AlphaFoldDB" id="F0RXJ2"/>